<organism evidence="4 5">
    <name type="scientific">Linum trigynum</name>
    <dbReference type="NCBI Taxonomy" id="586398"/>
    <lineage>
        <taxon>Eukaryota</taxon>
        <taxon>Viridiplantae</taxon>
        <taxon>Streptophyta</taxon>
        <taxon>Embryophyta</taxon>
        <taxon>Tracheophyta</taxon>
        <taxon>Spermatophyta</taxon>
        <taxon>Magnoliopsida</taxon>
        <taxon>eudicotyledons</taxon>
        <taxon>Gunneridae</taxon>
        <taxon>Pentapetalae</taxon>
        <taxon>rosids</taxon>
        <taxon>fabids</taxon>
        <taxon>Malpighiales</taxon>
        <taxon>Linaceae</taxon>
        <taxon>Linum</taxon>
    </lineage>
</organism>
<keyword evidence="5" id="KW-1185">Reference proteome</keyword>
<feature type="region of interest" description="Disordered" evidence="2">
    <location>
        <begin position="33"/>
        <end position="130"/>
    </location>
</feature>
<reference evidence="4 5" key="1">
    <citation type="submission" date="2024-04" db="EMBL/GenBank/DDBJ databases">
        <authorList>
            <person name="Fracassetti M."/>
        </authorList>
    </citation>
    <scope>NUCLEOTIDE SEQUENCE [LARGE SCALE GENOMIC DNA]</scope>
</reference>
<evidence type="ECO:0008006" key="6">
    <source>
        <dbReference type="Google" id="ProtNLM"/>
    </source>
</evidence>
<evidence type="ECO:0000256" key="1">
    <source>
        <dbReference type="ARBA" id="ARBA00010582"/>
    </source>
</evidence>
<dbReference type="InterPro" id="IPR003854">
    <property type="entry name" value="GASA"/>
</dbReference>
<sequence>MASRSMLLFVLAAALLAVSSYADQDHQFISQEAVSSTKYAKSPPPPSTPVVKPAPTPSPSPSPPAKPSPPPLVKPVPSPSPPPSPPYKKPPTTPTPSPAVPKPPTHSPAPSPSPVPVPKPPTAAPPSPSPFVRSIKDCAPLCANRCKLHSRPNRCNRACVSCCSKCKCVPPGTSGNREKCGTCYTGLTTKFNQPKCP</sequence>
<evidence type="ECO:0000256" key="2">
    <source>
        <dbReference type="SAM" id="MobiDB-lite"/>
    </source>
</evidence>
<accession>A0AAV2F1M6</accession>
<gene>
    <name evidence="4" type="ORF">LTRI10_LOCUS32630</name>
</gene>
<feature type="chain" id="PRO_5043337495" description="Gibberellin-regulated protein 14" evidence="3">
    <location>
        <begin position="23"/>
        <end position="197"/>
    </location>
</feature>
<feature type="compositionally biased region" description="Pro residues" evidence="2">
    <location>
        <begin position="42"/>
        <end position="129"/>
    </location>
</feature>
<evidence type="ECO:0000256" key="3">
    <source>
        <dbReference type="SAM" id="SignalP"/>
    </source>
</evidence>
<evidence type="ECO:0000313" key="4">
    <source>
        <dbReference type="EMBL" id="CAL1391944.1"/>
    </source>
</evidence>
<comment type="similarity">
    <text evidence="1">Belongs to the GASA family.</text>
</comment>
<evidence type="ECO:0000313" key="5">
    <source>
        <dbReference type="Proteomes" id="UP001497516"/>
    </source>
</evidence>
<feature type="signal peptide" evidence="3">
    <location>
        <begin position="1"/>
        <end position="22"/>
    </location>
</feature>
<dbReference type="EMBL" id="OZ034819">
    <property type="protein sequence ID" value="CAL1391944.1"/>
    <property type="molecule type" value="Genomic_DNA"/>
</dbReference>
<keyword evidence="3" id="KW-0732">Signal</keyword>
<dbReference type="AlphaFoldDB" id="A0AAV2F1M6"/>
<dbReference type="PANTHER" id="PTHR23201">
    <property type="entry name" value="EXTENSIN, PROLINE-RICH PROTEIN"/>
    <property type="match status" value="1"/>
</dbReference>
<dbReference type="Proteomes" id="UP001497516">
    <property type="component" value="Chromosome 6"/>
</dbReference>
<proteinExistence type="inferred from homology"/>
<protein>
    <recommendedName>
        <fullName evidence="6">Gibberellin-regulated protein 14</fullName>
    </recommendedName>
</protein>
<dbReference type="PANTHER" id="PTHR23201:SF53">
    <property type="entry name" value="GIBBERELLIN-REGULATED PROTEIN 14"/>
    <property type="match status" value="1"/>
</dbReference>
<name>A0AAV2F1M6_9ROSI</name>
<dbReference type="Pfam" id="PF02704">
    <property type="entry name" value="GASA"/>
    <property type="match status" value="1"/>
</dbReference>